<sequence length="108" mass="12613">METNKKNTHGGRRIGAGRKGKLGTPTSVIRVPSYRKRNIQIEVDMFHSSVKEKPYNYSASEIYEVVSDLIFLLRSFQYRIKEGKIKGLEELTPFQRYELLNINSRFKD</sequence>
<dbReference type="AlphaFoldDB" id="A0AAE4I9X6"/>
<feature type="compositionally biased region" description="Basic residues" evidence="1">
    <location>
        <begin position="1"/>
        <end position="21"/>
    </location>
</feature>
<gene>
    <name evidence="2" type="ORF">RVH43_14085</name>
</gene>
<dbReference type="EMBL" id="JAWDET010000006">
    <property type="protein sequence ID" value="MDU0241723.1"/>
    <property type="molecule type" value="Genomic_DNA"/>
</dbReference>
<protein>
    <submittedName>
        <fullName evidence="2">Uncharacterized protein</fullName>
    </submittedName>
</protein>
<dbReference type="RefSeq" id="WP_117463271.1">
    <property type="nucleotide sequence ID" value="NZ_BAABYE010000001.1"/>
</dbReference>
<comment type="caution">
    <text evidence="2">The sequence shown here is derived from an EMBL/GenBank/DDBJ whole genome shotgun (WGS) entry which is preliminary data.</text>
</comment>
<accession>A0AAE4I9X6</accession>
<feature type="region of interest" description="Disordered" evidence="1">
    <location>
        <begin position="1"/>
        <end position="24"/>
    </location>
</feature>
<evidence type="ECO:0000313" key="2">
    <source>
        <dbReference type="EMBL" id="MDU0241723.1"/>
    </source>
</evidence>
<organism evidence="2 3">
    <name type="scientific">Phocaeicola vulgatus</name>
    <name type="common">Bacteroides vulgatus</name>
    <dbReference type="NCBI Taxonomy" id="821"/>
    <lineage>
        <taxon>Bacteria</taxon>
        <taxon>Pseudomonadati</taxon>
        <taxon>Bacteroidota</taxon>
        <taxon>Bacteroidia</taxon>
        <taxon>Bacteroidales</taxon>
        <taxon>Bacteroidaceae</taxon>
        <taxon>Phocaeicola</taxon>
    </lineage>
</organism>
<name>A0AAE4I9X6_PHOVU</name>
<proteinExistence type="predicted"/>
<evidence type="ECO:0000313" key="3">
    <source>
        <dbReference type="Proteomes" id="UP001181239"/>
    </source>
</evidence>
<reference evidence="2" key="1">
    <citation type="submission" date="2023-10" db="EMBL/GenBank/DDBJ databases">
        <title>Genome of Potential pathogenic bacteria in Crohn's disease.</title>
        <authorList>
            <person name="Rodriguez-Palacios A."/>
        </authorList>
    </citation>
    <scope>NUCLEOTIDE SEQUENCE</scope>
    <source>
        <strain evidence="2">CavFT-hAR11</strain>
    </source>
</reference>
<evidence type="ECO:0000256" key="1">
    <source>
        <dbReference type="SAM" id="MobiDB-lite"/>
    </source>
</evidence>
<dbReference type="Proteomes" id="UP001181239">
    <property type="component" value="Unassembled WGS sequence"/>
</dbReference>